<name>A0A5N6QIP4_9ROSI</name>
<proteinExistence type="predicted"/>
<dbReference type="AlphaFoldDB" id="A0A5N6QIP4"/>
<reference evidence="1 2" key="1">
    <citation type="submission" date="2019-06" db="EMBL/GenBank/DDBJ databases">
        <title>A chromosomal-level reference genome of Carpinus fangiana (Coryloideae, Betulaceae).</title>
        <authorList>
            <person name="Yang X."/>
            <person name="Wang Z."/>
            <person name="Zhang L."/>
            <person name="Hao G."/>
            <person name="Liu J."/>
            <person name="Yang Y."/>
        </authorList>
    </citation>
    <scope>NUCLEOTIDE SEQUENCE [LARGE SCALE GENOMIC DNA]</scope>
    <source>
        <strain evidence="1">Cfa_2016G</strain>
        <tissue evidence="1">Leaf</tissue>
    </source>
</reference>
<accession>A0A5N6QIP4</accession>
<dbReference type="EMBL" id="CM017321">
    <property type="protein sequence ID" value="KAE7999208.1"/>
    <property type="molecule type" value="Genomic_DNA"/>
</dbReference>
<dbReference type="OrthoDB" id="407922at2759"/>
<keyword evidence="2" id="KW-1185">Reference proteome</keyword>
<gene>
    <name evidence="1" type="ORF">FH972_003663</name>
</gene>
<sequence>MEYPRYRYPRYELAAGFPVKVIILDKANIAYDSFGHLLVKVDIWNVRQGLCTKALAPMFDSSKVTSIVSLPSSQKEMLESDLDNSFKNSKHEKIRMRWGLKSISATDDSLLAKFHFFMHLFLSFSSLWQL</sequence>
<protein>
    <submittedName>
        <fullName evidence="1">Uncharacterized protein</fullName>
    </submittedName>
</protein>
<evidence type="ECO:0000313" key="1">
    <source>
        <dbReference type="EMBL" id="KAE7999208.1"/>
    </source>
</evidence>
<organism evidence="1 2">
    <name type="scientific">Carpinus fangiana</name>
    <dbReference type="NCBI Taxonomy" id="176857"/>
    <lineage>
        <taxon>Eukaryota</taxon>
        <taxon>Viridiplantae</taxon>
        <taxon>Streptophyta</taxon>
        <taxon>Embryophyta</taxon>
        <taxon>Tracheophyta</taxon>
        <taxon>Spermatophyta</taxon>
        <taxon>Magnoliopsida</taxon>
        <taxon>eudicotyledons</taxon>
        <taxon>Gunneridae</taxon>
        <taxon>Pentapetalae</taxon>
        <taxon>rosids</taxon>
        <taxon>fabids</taxon>
        <taxon>Fagales</taxon>
        <taxon>Betulaceae</taxon>
        <taxon>Carpinus</taxon>
    </lineage>
</organism>
<dbReference type="Proteomes" id="UP000327013">
    <property type="component" value="Chromosome 1"/>
</dbReference>
<evidence type="ECO:0000313" key="2">
    <source>
        <dbReference type="Proteomes" id="UP000327013"/>
    </source>
</evidence>